<feature type="region of interest" description="Disordered" evidence="1">
    <location>
        <begin position="27"/>
        <end position="49"/>
    </location>
</feature>
<proteinExistence type="predicted"/>
<feature type="region of interest" description="Disordered" evidence="1">
    <location>
        <begin position="483"/>
        <end position="502"/>
    </location>
</feature>
<feature type="compositionally biased region" description="Low complexity" evidence="1">
    <location>
        <begin position="374"/>
        <end position="388"/>
    </location>
</feature>
<feature type="compositionally biased region" description="Polar residues" evidence="1">
    <location>
        <begin position="390"/>
        <end position="414"/>
    </location>
</feature>
<evidence type="ECO:0000313" key="3">
    <source>
        <dbReference type="Proteomes" id="UP000054477"/>
    </source>
</evidence>
<dbReference type="AlphaFoldDB" id="A0A0C9XAE6"/>
<gene>
    <name evidence="2" type="ORF">K443DRAFT_680829</name>
</gene>
<accession>A0A0C9XAE6</accession>
<protein>
    <submittedName>
        <fullName evidence="2">Uncharacterized protein</fullName>
    </submittedName>
</protein>
<feature type="compositionally biased region" description="Low complexity" evidence="1">
    <location>
        <begin position="436"/>
        <end position="473"/>
    </location>
</feature>
<organism evidence="2 3">
    <name type="scientific">Laccaria amethystina LaAM-08-1</name>
    <dbReference type="NCBI Taxonomy" id="1095629"/>
    <lineage>
        <taxon>Eukaryota</taxon>
        <taxon>Fungi</taxon>
        <taxon>Dikarya</taxon>
        <taxon>Basidiomycota</taxon>
        <taxon>Agaricomycotina</taxon>
        <taxon>Agaricomycetes</taxon>
        <taxon>Agaricomycetidae</taxon>
        <taxon>Agaricales</taxon>
        <taxon>Agaricineae</taxon>
        <taxon>Hydnangiaceae</taxon>
        <taxon>Laccaria</taxon>
    </lineage>
</organism>
<keyword evidence="3" id="KW-1185">Reference proteome</keyword>
<dbReference type="EMBL" id="KN838670">
    <property type="protein sequence ID" value="KIJ98398.1"/>
    <property type="molecule type" value="Genomic_DNA"/>
</dbReference>
<sequence>MTLPSFPEELLERILAPCVLLPLSPTTPTPRPQWHRSSPSPSSSSSPMRTRLAPLLVSKTFLRICTPLFYHTLHLSSISQLQRLLGANPSLITHTRELILAPGTISAEAGELLSLCTALRYLEMSLDASSSNLGASGGYRDLDAEEFTRHLCSVIRTGRVGITHLVLRKATNVYLTQQRPRYVLMHLAEALEGNESLEHVELAFRISDDNHCTSGPGPITLLTKTLSALPRLHTFSTHLPSLWNEAILCVSANPVLERIVLADSTGGDAHVTTYGVTGGAYGITNGAYGTANNAHATPAVLGTGIFFSQARKHARLSELIRNGTAIVRTRAQTIPPLQMSPLPLLGVNTSNMLNTGLSSTGAGCNLPSGCNSFGSGSGSSPSGQGHDSTPGYNPSMGSSASRSGYCSAPTTPSDSRPCGSRIHHYQGREQQHVQWSRPLLPSPSSSSSSSHSPSSPSLPSPCSSLSNSHGSLSAAGRLTASTSWESFVSGTPPPRSPRCQLQ</sequence>
<name>A0A0C9XAE6_9AGAR</name>
<dbReference type="HOGENOM" id="CLU_046568_1_0_1"/>
<feature type="region of interest" description="Disordered" evidence="1">
    <location>
        <begin position="374"/>
        <end position="477"/>
    </location>
</feature>
<dbReference type="OrthoDB" id="2786563at2759"/>
<reference evidence="3" key="2">
    <citation type="submission" date="2015-01" db="EMBL/GenBank/DDBJ databases">
        <title>Evolutionary Origins and Diversification of the Mycorrhizal Mutualists.</title>
        <authorList>
            <consortium name="DOE Joint Genome Institute"/>
            <consortium name="Mycorrhizal Genomics Consortium"/>
            <person name="Kohler A."/>
            <person name="Kuo A."/>
            <person name="Nagy L.G."/>
            <person name="Floudas D."/>
            <person name="Copeland A."/>
            <person name="Barry K.W."/>
            <person name="Cichocki N."/>
            <person name="Veneault-Fourrey C."/>
            <person name="LaButti K."/>
            <person name="Lindquist E.A."/>
            <person name="Lipzen A."/>
            <person name="Lundell T."/>
            <person name="Morin E."/>
            <person name="Murat C."/>
            <person name="Riley R."/>
            <person name="Ohm R."/>
            <person name="Sun H."/>
            <person name="Tunlid A."/>
            <person name="Henrissat B."/>
            <person name="Grigoriev I.V."/>
            <person name="Hibbett D.S."/>
            <person name="Martin F."/>
        </authorList>
    </citation>
    <scope>NUCLEOTIDE SEQUENCE [LARGE SCALE GENOMIC DNA]</scope>
    <source>
        <strain evidence="3">LaAM-08-1</strain>
    </source>
</reference>
<evidence type="ECO:0000313" key="2">
    <source>
        <dbReference type="EMBL" id="KIJ98398.1"/>
    </source>
</evidence>
<dbReference type="Proteomes" id="UP000054477">
    <property type="component" value="Unassembled WGS sequence"/>
</dbReference>
<evidence type="ECO:0000256" key="1">
    <source>
        <dbReference type="SAM" id="MobiDB-lite"/>
    </source>
</evidence>
<feature type="compositionally biased region" description="Low complexity" evidence="1">
    <location>
        <begin position="37"/>
        <end position="47"/>
    </location>
</feature>
<reference evidence="2 3" key="1">
    <citation type="submission" date="2014-04" db="EMBL/GenBank/DDBJ databases">
        <authorList>
            <consortium name="DOE Joint Genome Institute"/>
            <person name="Kuo A."/>
            <person name="Kohler A."/>
            <person name="Nagy L.G."/>
            <person name="Floudas D."/>
            <person name="Copeland A."/>
            <person name="Barry K.W."/>
            <person name="Cichocki N."/>
            <person name="Veneault-Fourrey C."/>
            <person name="LaButti K."/>
            <person name="Lindquist E.A."/>
            <person name="Lipzen A."/>
            <person name="Lundell T."/>
            <person name="Morin E."/>
            <person name="Murat C."/>
            <person name="Sun H."/>
            <person name="Tunlid A."/>
            <person name="Henrissat B."/>
            <person name="Grigoriev I.V."/>
            <person name="Hibbett D.S."/>
            <person name="Martin F."/>
            <person name="Nordberg H.P."/>
            <person name="Cantor M.N."/>
            <person name="Hua S.X."/>
        </authorList>
    </citation>
    <scope>NUCLEOTIDE SEQUENCE [LARGE SCALE GENOMIC DNA]</scope>
    <source>
        <strain evidence="2 3">LaAM-08-1</strain>
    </source>
</reference>